<gene>
    <name evidence="1" type="ORF">C2G38_2218863</name>
</gene>
<sequence length="147" mass="16775">MLIADFGLSKHETSRTSSSTVCGVLVYIDPKCFEVVDHHSTNSAKETKNWPFIYSEKPVEGTPNQYIQLYEKCWDHDPNQRPTIEKISETFVILKILDFSVNSIIKNELNGNSLGNQDESESITHPRDYTAIDLNEFGEIDTNSHHE</sequence>
<keyword evidence="2" id="KW-1185">Reference proteome</keyword>
<dbReference type="SUPFAM" id="SSF56112">
    <property type="entry name" value="Protein kinase-like (PK-like)"/>
    <property type="match status" value="1"/>
</dbReference>
<evidence type="ECO:0000313" key="2">
    <source>
        <dbReference type="Proteomes" id="UP000266673"/>
    </source>
</evidence>
<dbReference type="AlphaFoldDB" id="A0A397U696"/>
<evidence type="ECO:0000313" key="1">
    <source>
        <dbReference type="EMBL" id="RIB05724.1"/>
    </source>
</evidence>
<name>A0A397U696_9GLOM</name>
<dbReference type="OrthoDB" id="6718656at2759"/>
<accession>A0A397U696</accession>
<comment type="caution">
    <text evidence="1">The sequence shown here is derived from an EMBL/GenBank/DDBJ whole genome shotgun (WGS) entry which is preliminary data.</text>
</comment>
<dbReference type="Proteomes" id="UP000266673">
    <property type="component" value="Unassembled WGS sequence"/>
</dbReference>
<organism evidence="1 2">
    <name type="scientific">Gigaspora rosea</name>
    <dbReference type="NCBI Taxonomy" id="44941"/>
    <lineage>
        <taxon>Eukaryota</taxon>
        <taxon>Fungi</taxon>
        <taxon>Fungi incertae sedis</taxon>
        <taxon>Mucoromycota</taxon>
        <taxon>Glomeromycotina</taxon>
        <taxon>Glomeromycetes</taxon>
        <taxon>Diversisporales</taxon>
        <taxon>Gigasporaceae</taxon>
        <taxon>Gigaspora</taxon>
    </lineage>
</organism>
<proteinExistence type="predicted"/>
<protein>
    <recommendedName>
        <fullName evidence="3">Protein kinase domain-containing protein</fullName>
    </recommendedName>
</protein>
<dbReference type="InterPro" id="IPR011009">
    <property type="entry name" value="Kinase-like_dom_sf"/>
</dbReference>
<dbReference type="STRING" id="44941.A0A397U696"/>
<evidence type="ECO:0008006" key="3">
    <source>
        <dbReference type="Google" id="ProtNLM"/>
    </source>
</evidence>
<dbReference type="EMBL" id="QKWP01001931">
    <property type="protein sequence ID" value="RIB05724.1"/>
    <property type="molecule type" value="Genomic_DNA"/>
</dbReference>
<dbReference type="Gene3D" id="1.10.510.10">
    <property type="entry name" value="Transferase(Phosphotransferase) domain 1"/>
    <property type="match status" value="1"/>
</dbReference>
<reference evidence="1 2" key="1">
    <citation type="submission" date="2018-06" db="EMBL/GenBank/DDBJ databases">
        <title>Comparative genomics reveals the genomic features of Rhizophagus irregularis, R. cerebriforme, R. diaphanum and Gigaspora rosea, and their symbiotic lifestyle signature.</title>
        <authorList>
            <person name="Morin E."/>
            <person name="San Clemente H."/>
            <person name="Chen E.C.H."/>
            <person name="De La Providencia I."/>
            <person name="Hainaut M."/>
            <person name="Kuo A."/>
            <person name="Kohler A."/>
            <person name="Murat C."/>
            <person name="Tang N."/>
            <person name="Roy S."/>
            <person name="Loubradou J."/>
            <person name="Henrissat B."/>
            <person name="Grigoriev I.V."/>
            <person name="Corradi N."/>
            <person name="Roux C."/>
            <person name="Martin F.M."/>
        </authorList>
    </citation>
    <scope>NUCLEOTIDE SEQUENCE [LARGE SCALE GENOMIC DNA]</scope>
    <source>
        <strain evidence="1 2">DAOM 194757</strain>
    </source>
</reference>